<comment type="caution">
    <text evidence="2">The sequence shown here is derived from an EMBL/GenBank/DDBJ whole genome shotgun (WGS) entry which is preliminary data.</text>
</comment>
<dbReference type="InterPro" id="IPR010629">
    <property type="entry name" value="Ins_allergen"/>
</dbReference>
<sequence length="1269" mass="145428">MKLSLFLVLVFGLAFTVNIKGSPVKTTRALQDDLDEFMALIPKMKVATIFLDYMRNDAEVQAAMAYIKSEDFHQLVRAIEKMDHVKALYKYLADSGLNIYQLINGIHGFIGMDPYEPFIMMKSTRRTGGMAGLIADIMAVLPKEKFKALYYEKLETSEEFKKLIERLKAPEFQQGIDLIFTNEEIQFIFQKMNAAGVDVKAILSVLSTLLGYEFPVVPSPSVLPSVKEGRTLHNDLDDFMGLLPLKEITEVAIRYLEYDEEVQSVVDYIQSDKFHELVKLIEKIEDVVQFLDYLQESGLNVYQLIDKIHDFIGLPHLPKPSGGIKRVSTYGVAGLIAEIKALLPLEDIKAMYYHKLETSVDFKQLVKRLQSQEFQKIVDTLVVNQEVQAIVAAAEKFGINVKAFADLLSTIFGFEFPEDFFDPRSMKRSLNDDFNDFKALLPLEAINEVVKNYLEHDKEVQSVIEYVQSKDFRELVRLVEEIEDVINFYGYLHESGLDVYHLVNMLHDFLGLPHLTPPSSLKLKSVATNGVAGLIAEIKALLPLEDIKAMYYHKLETSVHFKQLIERLRSPKFQAIMDTLLANQEFQAILAAAKNYGVDVRALADLLSTVFGLEFPSNINFYQTRAKRSLRDDLDDFVRLLPLKEMKKVVILYVEHDEEVKSVIEYVQSKEFVELVQVVESIEDVISFYDYLHESGLNVYDFVNKLHDVIGLPHLPKPSGSLKKVTTNGVAGLIAEIKALLPFDDIKAMYYYKLKTSVHFKQLVERFQSPKFQAIIDTLLANQEFQEIITATKKFGIDVRAIADLLSTMFGLEFPSSSKSLRRSITDHLNDFIVLLPFDKIANIAIDYILNDVEVLTAVAYLKSEEFKDLMVRVENDPEVVEFLDYLKGLGADFHNLISTINDLLDIHPQFQHGKLTAIHSVGGIQGMLNEIRKVIPYEEIKALYEHKIKHSEEFKLFHDQLKSPEFQARVDKLVMNHNLQELGAQAHQYGISINKITEFLSELLGLKFPEYPSLPASLRRRVFKSLNDDLDEFLALVSFQEIIYTVVDYVLQDDEVHKVAIYLRSEEFKVLDQALHQIPEYNDILKELSSIGFNVEKWINDIHSFLGIDPYQLGFKRNFSNFKEPGITGLIEAIKALLPYENIKNLYHEKLETSEDFRLFVELIKSYKFQKLTDTLFANNEFQSLLHKAKSHGINLTVISDFFLRVFGITTPSGAFESIVVVYLDVNIKKVYLYFGWAEKAFIRLLRGLEKVKGWLAFSRHPQHSQCE</sequence>
<dbReference type="Proteomes" id="UP000826195">
    <property type="component" value="Unassembled WGS sequence"/>
</dbReference>
<dbReference type="PANTHER" id="PTHR21163">
    <property type="entry name" value="PROTEIN G12"/>
    <property type="match status" value="1"/>
</dbReference>
<dbReference type="Pfam" id="PF06757">
    <property type="entry name" value="Ins_allergen_rp"/>
    <property type="match status" value="6"/>
</dbReference>
<reference evidence="2 3" key="1">
    <citation type="journal article" date="2021" name="J. Hered.">
        <title>A chromosome-level genome assembly of the parasitoid wasp, Cotesia glomerata (Hymenoptera: Braconidae).</title>
        <authorList>
            <person name="Pinto B.J."/>
            <person name="Weis J.J."/>
            <person name="Gamble T."/>
            <person name="Ode P.J."/>
            <person name="Paul R."/>
            <person name="Zaspel J.M."/>
        </authorList>
    </citation>
    <scope>NUCLEOTIDE SEQUENCE [LARGE SCALE GENOMIC DNA]</scope>
    <source>
        <strain evidence="2">CgM1</strain>
    </source>
</reference>
<dbReference type="AlphaFoldDB" id="A0AAV7HWI8"/>
<evidence type="ECO:0000256" key="1">
    <source>
        <dbReference type="SAM" id="SignalP"/>
    </source>
</evidence>
<keyword evidence="1" id="KW-0732">Signal</keyword>
<organism evidence="2 3">
    <name type="scientific">Cotesia glomerata</name>
    <name type="common">Lepidopteran parasitic wasp</name>
    <name type="synonym">Apanteles glomeratus</name>
    <dbReference type="NCBI Taxonomy" id="32391"/>
    <lineage>
        <taxon>Eukaryota</taxon>
        <taxon>Metazoa</taxon>
        <taxon>Ecdysozoa</taxon>
        <taxon>Arthropoda</taxon>
        <taxon>Hexapoda</taxon>
        <taxon>Insecta</taxon>
        <taxon>Pterygota</taxon>
        <taxon>Neoptera</taxon>
        <taxon>Endopterygota</taxon>
        <taxon>Hymenoptera</taxon>
        <taxon>Apocrita</taxon>
        <taxon>Ichneumonoidea</taxon>
        <taxon>Braconidae</taxon>
        <taxon>Microgastrinae</taxon>
        <taxon>Cotesia</taxon>
    </lineage>
</organism>
<gene>
    <name evidence="2" type="ORF">KQX54_018597</name>
</gene>
<evidence type="ECO:0008006" key="4">
    <source>
        <dbReference type="Google" id="ProtNLM"/>
    </source>
</evidence>
<feature type="signal peptide" evidence="1">
    <location>
        <begin position="1"/>
        <end position="21"/>
    </location>
</feature>
<dbReference type="EMBL" id="JAHXZJ010002982">
    <property type="protein sequence ID" value="KAH0535731.1"/>
    <property type="molecule type" value="Genomic_DNA"/>
</dbReference>
<evidence type="ECO:0000313" key="3">
    <source>
        <dbReference type="Proteomes" id="UP000826195"/>
    </source>
</evidence>
<dbReference type="PANTHER" id="PTHR21163:SF1">
    <property type="entry name" value="PROTEIN G12"/>
    <property type="match status" value="1"/>
</dbReference>
<feature type="chain" id="PRO_5043596959" description="Protein G12" evidence="1">
    <location>
        <begin position="22"/>
        <end position="1269"/>
    </location>
</feature>
<keyword evidence="3" id="KW-1185">Reference proteome</keyword>
<proteinExistence type="predicted"/>
<evidence type="ECO:0000313" key="2">
    <source>
        <dbReference type="EMBL" id="KAH0535731.1"/>
    </source>
</evidence>
<name>A0AAV7HWI8_COTGL</name>
<accession>A0AAV7HWI8</accession>
<protein>
    <recommendedName>
        <fullName evidence="4">Protein G12</fullName>
    </recommendedName>
</protein>